<dbReference type="Proteomes" id="UP000054324">
    <property type="component" value="Unassembled WGS sequence"/>
</dbReference>
<evidence type="ECO:0000313" key="1">
    <source>
        <dbReference type="EMBL" id="KER28354.1"/>
    </source>
</evidence>
<dbReference type="EMBL" id="KL596701">
    <property type="protein sequence ID" value="KER28354.1"/>
    <property type="molecule type" value="Genomic_DNA"/>
</dbReference>
<dbReference type="GeneID" id="20318993"/>
<dbReference type="RefSeq" id="XP_009167913.1">
    <property type="nucleotide sequence ID" value="XM_009169649.1"/>
</dbReference>
<dbReference type="KEGG" id="ovi:T265_04811"/>
<protein>
    <submittedName>
        <fullName evidence="1">Uncharacterized protein</fullName>
    </submittedName>
</protein>
<keyword evidence="2" id="KW-1185">Reference proteome</keyword>
<gene>
    <name evidence="1" type="ORF">T265_04811</name>
</gene>
<evidence type="ECO:0000313" key="2">
    <source>
        <dbReference type="Proteomes" id="UP000054324"/>
    </source>
</evidence>
<sequence>MKELGQPHVPTMANVHSSAGILCEKKREKKKSPAVKWSKLQLKHEVSRYTVLLSKPPQSVETTVEYKMSKGDVASPSVEHLMFL</sequence>
<name>A0A075AG37_OPIVI</name>
<dbReference type="CTD" id="20318993"/>
<proteinExistence type="predicted"/>
<dbReference type="AlphaFoldDB" id="A0A075AG37"/>
<organism evidence="1 2">
    <name type="scientific">Opisthorchis viverrini</name>
    <name type="common">Southeast Asian liver fluke</name>
    <dbReference type="NCBI Taxonomy" id="6198"/>
    <lineage>
        <taxon>Eukaryota</taxon>
        <taxon>Metazoa</taxon>
        <taxon>Spiralia</taxon>
        <taxon>Lophotrochozoa</taxon>
        <taxon>Platyhelminthes</taxon>
        <taxon>Trematoda</taxon>
        <taxon>Digenea</taxon>
        <taxon>Opisthorchiida</taxon>
        <taxon>Opisthorchiata</taxon>
        <taxon>Opisthorchiidae</taxon>
        <taxon>Opisthorchis</taxon>
    </lineage>
</organism>
<accession>A0A075AG37</accession>
<reference evidence="1 2" key="1">
    <citation type="submission" date="2013-11" db="EMBL/GenBank/DDBJ databases">
        <title>Opisthorchis viverrini - life in the bile duct.</title>
        <authorList>
            <person name="Young N.D."/>
            <person name="Nagarajan N."/>
            <person name="Lin S.J."/>
            <person name="Korhonen P.K."/>
            <person name="Jex A.R."/>
            <person name="Hall R.S."/>
            <person name="Safavi-Hemami H."/>
            <person name="Kaewkong W."/>
            <person name="Bertrand D."/>
            <person name="Gao S."/>
            <person name="Seet Q."/>
            <person name="Wongkham S."/>
            <person name="Teh B.T."/>
            <person name="Wongkham C."/>
            <person name="Intapan P.M."/>
            <person name="Maleewong W."/>
            <person name="Yang X."/>
            <person name="Hu M."/>
            <person name="Wang Z."/>
            <person name="Hofmann A."/>
            <person name="Sternberg P.W."/>
            <person name="Tan P."/>
            <person name="Wang J."/>
            <person name="Gasser R.B."/>
        </authorList>
    </citation>
    <scope>NUCLEOTIDE SEQUENCE [LARGE SCALE GENOMIC DNA]</scope>
</reference>